<dbReference type="STRING" id="76731.RD2015_2205"/>
<dbReference type="RefSeq" id="WP_058934916.1">
    <property type="nucleotide sequence ID" value="NZ_CP013729.1"/>
</dbReference>
<dbReference type="EMBL" id="CP013729">
    <property type="protein sequence ID" value="ALV06677.1"/>
    <property type="molecule type" value="Genomic_DNA"/>
</dbReference>
<name>A0A0U3E0L1_9BURK</name>
<proteinExistence type="predicted"/>
<reference evidence="1 2" key="1">
    <citation type="submission" date="2015-12" db="EMBL/GenBank/DDBJ databases">
        <title>Complete genome of Roseateles depolymerans KCTC 42856.</title>
        <authorList>
            <person name="Kim K.M."/>
        </authorList>
    </citation>
    <scope>NUCLEOTIDE SEQUENCE [LARGE SCALE GENOMIC DNA]</scope>
    <source>
        <strain evidence="1 2">KCTC 42856</strain>
    </source>
</reference>
<dbReference type="KEGG" id="rdp:RD2015_2205"/>
<keyword evidence="2" id="KW-1185">Reference proteome</keyword>
<organism evidence="1 2">
    <name type="scientific">Roseateles depolymerans</name>
    <dbReference type="NCBI Taxonomy" id="76731"/>
    <lineage>
        <taxon>Bacteria</taxon>
        <taxon>Pseudomonadati</taxon>
        <taxon>Pseudomonadota</taxon>
        <taxon>Betaproteobacteria</taxon>
        <taxon>Burkholderiales</taxon>
        <taxon>Sphaerotilaceae</taxon>
        <taxon>Roseateles</taxon>
    </lineage>
</organism>
<protein>
    <submittedName>
        <fullName evidence="1">Uncharacterized protein</fullName>
    </submittedName>
</protein>
<evidence type="ECO:0000313" key="2">
    <source>
        <dbReference type="Proteomes" id="UP000060699"/>
    </source>
</evidence>
<evidence type="ECO:0000313" key="1">
    <source>
        <dbReference type="EMBL" id="ALV06677.1"/>
    </source>
</evidence>
<dbReference type="Proteomes" id="UP000060699">
    <property type="component" value="Chromosome"/>
</dbReference>
<gene>
    <name evidence="1" type="ORF">RD2015_2205</name>
</gene>
<sequence>MSQHDYEAPYYQLAELLFSLGWRPDFDAQYTNLRDNLHKVTAITHPATTRKLRDEFAAKAMAALIGMVPGGTAFGPSHPEQNAGLARCAYTLADAMLKARSA</sequence>
<accession>A0A0U3E0L1</accession>
<dbReference type="AlphaFoldDB" id="A0A0U3E0L1"/>